<dbReference type="GO" id="GO:0016829">
    <property type="term" value="F:lyase activity"/>
    <property type="evidence" value="ECO:0007669"/>
    <property type="project" value="UniProtKB-KW"/>
</dbReference>
<sequence>MRLEVLHVPDCPNLLPLLERLAEVSDLPITTRVIQTEADAIRFGMAGSPTLLVDDADPFASPGHQEIGLSCRLYRDQDGQIVSAPTTAQLREAIAPPAFTADANHD</sequence>
<proteinExistence type="predicted"/>
<evidence type="ECO:0000313" key="2">
    <source>
        <dbReference type="Proteomes" id="UP000515563"/>
    </source>
</evidence>
<evidence type="ECO:0000313" key="1">
    <source>
        <dbReference type="EMBL" id="QNE21314.1"/>
    </source>
</evidence>
<name>A0A7G6X4Z9_9ACTN</name>
<reference evidence="1 2" key="2">
    <citation type="journal article" date="2020" name="Microbiol. Resour. Announc.">
        <title>Antarctic desert soil bacteria exhibit high novel natural product potential, evaluated through long-read genome sequencing and comparative genomics.</title>
        <authorList>
            <person name="Benaud N."/>
            <person name="Edwards R.J."/>
            <person name="Amos T.G."/>
            <person name="D'Agostino P.M."/>
            <person name="Gutierrez-Chavez C."/>
            <person name="Montgomery K."/>
            <person name="Nicetic I."/>
            <person name="Ferrari B.C."/>
        </authorList>
    </citation>
    <scope>NUCLEOTIDE SEQUENCE [LARGE SCALE GENOMIC DNA]</scope>
    <source>
        <strain evidence="1 2">SPB151</strain>
    </source>
</reference>
<reference evidence="2" key="1">
    <citation type="submission" date="2019-09" db="EMBL/GenBank/DDBJ databases">
        <title>Antimicrobial potential of Antarctic Bacteria.</title>
        <authorList>
            <person name="Benaud N."/>
            <person name="Edwards R.J."/>
            <person name="Ferrari B.C."/>
        </authorList>
    </citation>
    <scope>NUCLEOTIDE SEQUENCE [LARGE SCALE GENOMIC DNA]</scope>
    <source>
        <strain evidence="2">SPB151</strain>
    </source>
</reference>
<gene>
    <name evidence="1" type="ORF">F1D05_29620</name>
</gene>
<keyword evidence="1" id="KW-0456">Lyase</keyword>
<dbReference type="AlphaFoldDB" id="A0A7G6X4Z9"/>
<dbReference type="KEGG" id="kqi:F1D05_29620"/>
<keyword evidence="2" id="KW-1185">Reference proteome</keyword>
<organism evidence="1 2">
    <name type="scientific">Kribbella qitaiheensis</name>
    <dbReference type="NCBI Taxonomy" id="1544730"/>
    <lineage>
        <taxon>Bacteria</taxon>
        <taxon>Bacillati</taxon>
        <taxon>Actinomycetota</taxon>
        <taxon>Actinomycetes</taxon>
        <taxon>Propionibacteriales</taxon>
        <taxon>Kribbellaceae</taxon>
        <taxon>Kribbella</taxon>
    </lineage>
</organism>
<dbReference type="Proteomes" id="UP000515563">
    <property type="component" value="Chromosome"/>
</dbReference>
<accession>A0A7G6X4Z9</accession>
<dbReference type="RefSeq" id="WP_185443715.1">
    <property type="nucleotide sequence ID" value="NZ_CP043661.1"/>
</dbReference>
<protein>
    <submittedName>
        <fullName evidence="1">Alkylmercury lyase</fullName>
    </submittedName>
</protein>
<dbReference type="EMBL" id="CP043661">
    <property type="protein sequence ID" value="QNE21314.1"/>
    <property type="molecule type" value="Genomic_DNA"/>
</dbReference>